<proteinExistence type="predicted"/>
<name>A0A381Z9Q3_9ZZZZ</name>
<sequence>MEYIFKDLVDSEYNLSKEPSSFKTGTMMLIE</sequence>
<organism evidence="1">
    <name type="scientific">marine metagenome</name>
    <dbReference type="NCBI Taxonomy" id="408172"/>
    <lineage>
        <taxon>unclassified sequences</taxon>
        <taxon>metagenomes</taxon>
        <taxon>ecological metagenomes</taxon>
    </lineage>
</organism>
<evidence type="ECO:0000313" key="1">
    <source>
        <dbReference type="EMBL" id="SVA85960.1"/>
    </source>
</evidence>
<reference evidence="1" key="1">
    <citation type="submission" date="2018-05" db="EMBL/GenBank/DDBJ databases">
        <authorList>
            <person name="Lanie J.A."/>
            <person name="Ng W.-L."/>
            <person name="Kazmierczak K.M."/>
            <person name="Andrzejewski T.M."/>
            <person name="Davidsen T.M."/>
            <person name="Wayne K.J."/>
            <person name="Tettelin H."/>
            <person name="Glass J.I."/>
            <person name="Rusch D."/>
            <person name="Podicherti R."/>
            <person name="Tsui H.-C.T."/>
            <person name="Winkler M.E."/>
        </authorList>
    </citation>
    <scope>NUCLEOTIDE SEQUENCE</scope>
</reference>
<dbReference type="EMBL" id="UINC01020477">
    <property type="protein sequence ID" value="SVA85960.1"/>
    <property type="molecule type" value="Genomic_DNA"/>
</dbReference>
<accession>A0A381Z9Q3</accession>
<protein>
    <submittedName>
        <fullName evidence="1">Uncharacterized protein</fullName>
    </submittedName>
</protein>
<gene>
    <name evidence="1" type="ORF">METZ01_LOCUS138814</name>
</gene>
<dbReference type="AlphaFoldDB" id="A0A381Z9Q3"/>